<organism evidence="4 5">
    <name type="scientific">Marvinbryantia formatexigens DSM 14469</name>
    <dbReference type="NCBI Taxonomy" id="478749"/>
    <lineage>
        <taxon>Bacteria</taxon>
        <taxon>Bacillati</taxon>
        <taxon>Bacillota</taxon>
        <taxon>Clostridia</taxon>
        <taxon>Lachnospirales</taxon>
        <taxon>Lachnospiraceae</taxon>
        <taxon>Marvinbryantia</taxon>
    </lineage>
</organism>
<dbReference type="eggNOG" id="COG0071">
    <property type="taxonomic scope" value="Bacteria"/>
</dbReference>
<dbReference type="PANTHER" id="PTHR11527">
    <property type="entry name" value="HEAT-SHOCK PROTEIN 20 FAMILY MEMBER"/>
    <property type="match status" value="1"/>
</dbReference>
<dbReference type="InterPro" id="IPR008978">
    <property type="entry name" value="HSP20-like_chaperone"/>
</dbReference>
<protein>
    <submittedName>
        <fullName evidence="4">Hsp20/alpha crystallin family protein</fullName>
    </submittedName>
</protein>
<name>C6LHF6_9FIRM</name>
<comment type="caution">
    <text evidence="4">The sequence shown here is derived from an EMBL/GenBank/DDBJ whole genome shotgun (WGS) entry which is preliminary data.</text>
</comment>
<dbReference type="STRING" id="168384.SAMN05660368_00711"/>
<feature type="domain" description="SHSP" evidence="3">
    <location>
        <begin position="39"/>
        <end position="157"/>
    </location>
</feature>
<dbReference type="PROSITE" id="PS01031">
    <property type="entry name" value="SHSP"/>
    <property type="match status" value="1"/>
</dbReference>
<dbReference type="AlphaFoldDB" id="C6LHF6"/>
<dbReference type="SUPFAM" id="SSF49764">
    <property type="entry name" value="HSP20-like chaperones"/>
    <property type="match status" value="1"/>
</dbReference>
<sequence>MMTPSIFGENLFDDFFDDFFDFPAFDDKEAQKAQRKLYGRHAANMMKTDVREHDDHYEVDIDLPGFKKEELSLELKDGYLIISAAKGLNEDEKEKKSGKFVRRERYMGSMSRTFYVGEDVKQEDIHAKYESGVLKLSIPKTEATKAKAGENKYIAIEG</sequence>
<reference evidence="4" key="1">
    <citation type="submission" date="2009-07" db="EMBL/GenBank/DDBJ databases">
        <authorList>
            <person name="Weinstock G."/>
            <person name="Sodergren E."/>
            <person name="Clifton S."/>
            <person name="Fulton L."/>
            <person name="Fulton B."/>
            <person name="Courtney L."/>
            <person name="Fronick C."/>
            <person name="Harrison M."/>
            <person name="Strong C."/>
            <person name="Farmer C."/>
            <person name="Delahaunty K."/>
            <person name="Markovic C."/>
            <person name="Hall O."/>
            <person name="Minx P."/>
            <person name="Tomlinson C."/>
            <person name="Mitreva M."/>
            <person name="Nelson J."/>
            <person name="Hou S."/>
            <person name="Wollam A."/>
            <person name="Pepin K.H."/>
            <person name="Johnson M."/>
            <person name="Bhonagiri V."/>
            <person name="Nash W.E."/>
            <person name="Warren W."/>
            <person name="Chinwalla A."/>
            <person name="Mardis E.R."/>
            <person name="Wilson R.K."/>
        </authorList>
    </citation>
    <scope>NUCLEOTIDE SEQUENCE [LARGE SCALE GENOMIC DNA]</scope>
    <source>
        <strain evidence="4">DSM 14469</strain>
    </source>
</reference>
<dbReference type="Pfam" id="PF00011">
    <property type="entry name" value="HSP20"/>
    <property type="match status" value="1"/>
</dbReference>
<comment type="similarity">
    <text evidence="1 2">Belongs to the small heat shock protein (HSP20) family.</text>
</comment>
<dbReference type="CDD" id="cd06471">
    <property type="entry name" value="ACD_LpsHSP_like"/>
    <property type="match status" value="1"/>
</dbReference>
<dbReference type="InterPro" id="IPR031107">
    <property type="entry name" value="Small_HSP"/>
</dbReference>
<evidence type="ECO:0000256" key="1">
    <source>
        <dbReference type="PROSITE-ProRule" id="PRU00285"/>
    </source>
</evidence>
<dbReference type="EMBL" id="ACCL02000014">
    <property type="protein sequence ID" value="EET59943.1"/>
    <property type="molecule type" value="Genomic_DNA"/>
</dbReference>
<evidence type="ECO:0000313" key="4">
    <source>
        <dbReference type="EMBL" id="EET59943.1"/>
    </source>
</evidence>
<evidence type="ECO:0000256" key="2">
    <source>
        <dbReference type="RuleBase" id="RU003616"/>
    </source>
</evidence>
<dbReference type="Proteomes" id="UP000005561">
    <property type="component" value="Unassembled WGS sequence"/>
</dbReference>
<evidence type="ECO:0000259" key="3">
    <source>
        <dbReference type="PROSITE" id="PS01031"/>
    </source>
</evidence>
<accession>C6LHF6</accession>
<gene>
    <name evidence="4" type="ORF">BRYFOR_08067</name>
</gene>
<evidence type="ECO:0000313" key="5">
    <source>
        <dbReference type="Proteomes" id="UP000005561"/>
    </source>
</evidence>
<dbReference type="Gene3D" id="2.60.40.790">
    <property type="match status" value="1"/>
</dbReference>
<proteinExistence type="inferred from homology"/>
<dbReference type="InterPro" id="IPR002068">
    <property type="entry name" value="A-crystallin/Hsp20_dom"/>
</dbReference>
<dbReference type="OrthoDB" id="9811615at2"/>
<dbReference type="RefSeq" id="WP_006862852.1">
    <property type="nucleotide sequence ID" value="NZ_ACCL02000014.1"/>
</dbReference>
<keyword evidence="5" id="KW-1185">Reference proteome</keyword>